<dbReference type="SUPFAM" id="SSF51206">
    <property type="entry name" value="cAMP-binding domain-like"/>
    <property type="match status" value="2"/>
</dbReference>
<evidence type="ECO:0000256" key="2">
    <source>
        <dbReference type="ARBA" id="ARBA00022553"/>
    </source>
</evidence>
<dbReference type="PANTHER" id="PTHR11635:SF152">
    <property type="entry name" value="CAMP-DEPENDENT PROTEIN KINASE TYPE I REGULATORY SUBUNIT-RELATED"/>
    <property type="match status" value="1"/>
</dbReference>
<dbReference type="InterPro" id="IPR050503">
    <property type="entry name" value="cAMP-dep_PK_reg_su-like"/>
</dbReference>
<dbReference type="GO" id="GO:0033554">
    <property type="term" value="P:cellular response to stress"/>
    <property type="evidence" value="ECO:0007669"/>
    <property type="project" value="UniProtKB-ARBA"/>
</dbReference>
<dbReference type="GO" id="GO:0034236">
    <property type="term" value="F:protein kinase A catalytic subunit binding"/>
    <property type="evidence" value="ECO:0007669"/>
    <property type="project" value="TreeGrafter"/>
</dbReference>
<dbReference type="InterPro" id="IPR018490">
    <property type="entry name" value="cNMP-bd_dom_sf"/>
</dbReference>
<evidence type="ECO:0000313" key="8">
    <source>
        <dbReference type="EMBL" id="CAL1150571.1"/>
    </source>
</evidence>
<dbReference type="Pfam" id="PF00027">
    <property type="entry name" value="cNMP_binding"/>
    <property type="match status" value="2"/>
</dbReference>
<keyword evidence="9" id="KW-1185">Reference proteome</keyword>
<feature type="compositionally biased region" description="Acidic residues" evidence="5">
    <location>
        <begin position="95"/>
        <end position="111"/>
    </location>
</feature>
<evidence type="ECO:0000313" key="7">
    <source>
        <dbReference type="EMBL" id="CAI3997196.1"/>
    </source>
</evidence>
<keyword evidence="4" id="KW-0547">Nucleotide-binding</keyword>
<evidence type="ECO:0000256" key="1">
    <source>
        <dbReference type="ARBA" id="ARBA00020355"/>
    </source>
</evidence>
<gene>
    <name evidence="7" type="ORF">C1SCF055_LOCUS23604</name>
</gene>
<organism evidence="7">
    <name type="scientific">Cladocopium goreaui</name>
    <dbReference type="NCBI Taxonomy" id="2562237"/>
    <lineage>
        <taxon>Eukaryota</taxon>
        <taxon>Sar</taxon>
        <taxon>Alveolata</taxon>
        <taxon>Dinophyceae</taxon>
        <taxon>Suessiales</taxon>
        <taxon>Symbiodiniaceae</taxon>
        <taxon>Cladocopium</taxon>
    </lineage>
</organism>
<dbReference type="AlphaFoldDB" id="A0A9P1CVR9"/>
<dbReference type="SMART" id="SM00100">
    <property type="entry name" value="cNMP"/>
    <property type="match status" value="2"/>
</dbReference>
<reference evidence="8" key="2">
    <citation type="submission" date="2024-04" db="EMBL/GenBank/DDBJ databases">
        <authorList>
            <person name="Chen Y."/>
            <person name="Shah S."/>
            <person name="Dougan E. K."/>
            <person name="Thang M."/>
            <person name="Chan C."/>
        </authorList>
    </citation>
    <scope>NUCLEOTIDE SEQUENCE [LARGE SCALE GENOMIC DNA]</scope>
</reference>
<feature type="domain" description="Cyclic nucleotide-binding" evidence="6">
    <location>
        <begin position="288"/>
        <end position="394"/>
    </location>
</feature>
<dbReference type="GO" id="GO:0005952">
    <property type="term" value="C:cAMP-dependent protein kinase complex"/>
    <property type="evidence" value="ECO:0007669"/>
    <property type="project" value="InterPro"/>
</dbReference>
<sequence>MSVVDGLPFAEDKKDYILQTLDPILEEMVSDVLQEMPTIPMDFMIQWLNKRAGKAAAFSEHVSVTQRNQMLKQELRSLQESLHEASTAAVSAVENVEDEEEEEDDEDDEPPEGWLKSEESQSKTRTSVSAEAYGEWNAKKAFTPPNHPKSDDQKQRLKQTLNKSFMFSALEEKDMQLVLGAMKECKVEAGEKVITEGDNGDFLFVIEKGTLNCIKSVNGEEKVVKTVNEGDVFGELALLYNCPRAASVMAADACICWQLDRESFNHIVKDAAVARRTKYDEFLKSVNLLSSLEAYERSQIADALVAETCKKGDTIVKQDDPGDKFYIVEEGSLYALKNFGSEEKRVMEYKPGDYFGELALLKNQPRAASVVVESETAKVLSMSRVSFNKMLGPNQLDFGHRTRSKVASTPAMAILPFLFRRTQVTVAEDTPLARSSTPQSLAHPVHILSCGNSGNTFVSATCMRTGWTSFVEQMSETDLDDMKTDDLRQELVEATRLLATKETLQGEALHWAQVACRVPLDFRSMAGKEQCPKEDYAHLLTVAETQQILHLLKATPDQEARMLPLFFKRNLESQGGGKDAHLADVILFAMAAAASAKLKKPSLWREFWQRSSGQTQAMLAFCFIARKPGYGRAAFAEVLGGQGQENIQQLVSLADPLLHPFLNRCLEVIEKANILAVPSSWGWTALRLHAVGIPWIISSRAFPGLGSVVSRASRILKHCIVICHM</sequence>
<accession>A0A9P1CVR9</accession>
<dbReference type="Gene3D" id="2.60.120.10">
    <property type="entry name" value="Jelly Rolls"/>
    <property type="match status" value="2"/>
</dbReference>
<keyword evidence="2" id="KW-0597">Phosphoprotein</keyword>
<feature type="domain" description="Cyclic nucleotide-binding" evidence="6">
    <location>
        <begin position="166"/>
        <end position="285"/>
    </location>
</feature>
<evidence type="ECO:0000313" key="9">
    <source>
        <dbReference type="Proteomes" id="UP001152797"/>
    </source>
</evidence>
<dbReference type="GO" id="GO:0004862">
    <property type="term" value="F:cAMP-dependent protein kinase inhibitor activity"/>
    <property type="evidence" value="ECO:0007669"/>
    <property type="project" value="TreeGrafter"/>
</dbReference>
<dbReference type="CDD" id="cd00038">
    <property type="entry name" value="CAP_ED"/>
    <property type="match status" value="2"/>
</dbReference>
<name>A0A9P1CVR9_9DINO</name>
<dbReference type="EMBL" id="CAMXCT010002302">
    <property type="protein sequence ID" value="CAI3997196.1"/>
    <property type="molecule type" value="Genomic_DNA"/>
</dbReference>
<dbReference type="PROSITE" id="PS00889">
    <property type="entry name" value="CNMP_BINDING_2"/>
    <property type="match status" value="2"/>
</dbReference>
<dbReference type="PROSITE" id="PS00888">
    <property type="entry name" value="CNMP_BINDING_1"/>
    <property type="match status" value="1"/>
</dbReference>
<dbReference type="FunFam" id="2.60.120.10:FF:000039">
    <property type="entry name" value="cAMP-dependent protein kinase regulatory subunit"/>
    <property type="match status" value="1"/>
</dbReference>
<comment type="caution">
    <text evidence="7">The sequence shown here is derived from an EMBL/GenBank/DDBJ whole genome shotgun (WGS) entry which is preliminary data.</text>
</comment>
<dbReference type="PROSITE" id="PS50042">
    <property type="entry name" value="CNMP_BINDING_3"/>
    <property type="match status" value="2"/>
</dbReference>
<proteinExistence type="predicted"/>
<dbReference type="GO" id="GO:0005829">
    <property type="term" value="C:cytosol"/>
    <property type="evidence" value="ECO:0007669"/>
    <property type="project" value="TreeGrafter"/>
</dbReference>
<dbReference type="InterPro" id="IPR000595">
    <property type="entry name" value="cNMP-bd_dom"/>
</dbReference>
<dbReference type="EMBL" id="CAMXCT030002302">
    <property type="protein sequence ID" value="CAL4784508.1"/>
    <property type="molecule type" value="Genomic_DNA"/>
</dbReference>
<dbReference type="EMBL" id="CAMXCT020002302">
    <property type="protein sequence ID" value="CAL1150571.1"/>
    <property type="molecule type" value="Genomic_DNA"/>
</dbReference>
<evidence type="ECO:0000256" key="4">
    <source>
        <dbReference type="ARBA" id="ARBA00022741"/>
    </source>
</evidence>
<evidence type="ECO:0000259" key="6">
    <source>
        <dbReference type="PROSITE" id="PS50042"/>
    </source>
</evidence>
<dbReference type="PANTHER" id="PTHR11635">
    <property type="entry name" value="CAMP-DEPENDENT PROTEIN KINASE REGULATORY CHAIN"/>
    <property type="match status" value="1"/>
</dbReference>
<protein>
    <recommendedName>
        <fullName evidence="1">cAMP-dependent protein kinase regulatory subunit</fullName>
    </recommendedName>
</protein>
<dbReference type="Proteomes" id="UP001152797">
    <property type="component" value="Unassembled WGS sequence"/>
</dbReference>
<dbReference type="CDD" id="cd22964">
    <property type="entry name" value="DD_CrRSP_unchar"/>
    <property type="match status" value="1"/>
</dbReference>
<dbReference type="InterPro" id="IPR014710">
    <property type="entry name" value="RmlC-like_jellyroll"/>
</dbReference>
<dbReference type="OrthoDB" id="417078at2759"/>
<dbReference type="InterPro" id="IPR018488">
    <property type="entry name" value="cNMP-bd_CS"/>
</dbReference>
<dbReference type="GO" id="GO:0030552">
    <property type="term" value="F:cAMP binding"/>
    <property type="evidence" value="ECO:0007669"/>
    <property type="project" value="TreeGrafter"/>
</dbReference>
<keyword evidence="3" id="KW-0677">Repeat</keyword>
<reference evidence="7" key="1">
    <citation type="submission" date="2022-10" db="EMBL/GenBank/DDBJ databases">
        <authorList>
            <person name="Chen Y."/>
            <person name="Dougan E. K."/>
            <person name="Chan C."/>
            <person name="Rhodes N."/>
            <person name="Thang M."/>
        </authorList>
    </citation>
    <scope>NUCLEOTIDE SEQUENCE</scope>
</reference>
<evidence type="ECO:0000256" key="5">
    <source>
        <dbReference type="SAM" id="MobiDB-lite"/>
    </source>
</evidence>
<feature type="region of interest" description="Disordered" evidence="5">
    <location>
        <begin position="79"/>
        <end position="155"/>
    </location>
</feature>
<dbReference type="PRINTS" id="PR00103">
    <property type="entry name" value="CAMPKINASE"/>
</dbReference>
<evidence type="ECO:0000256" key="3">
    <source>
        <dbReference type="ARBA" id="ARBA00022737"/>
    </source>
</evidence>